<keyword evidence="1" id="KW-0472">Membrane</keyword>
<comment type="caution">
    <text evidence="2">The sequence shown here is derived from an EMBL/GenBank/DDBJ whole genome shotgun (WGS) entry which is preliminary data.</text>
</comment>
<proteinExistence type="predicted"/>
<reference evidence="2 3" key="1">
    <citation type="journal article" date="2016" name="Nat. Commun.">
        <title>Thousands of microbial genomes shed light on interconnected biogeochemical processes in an aquifer system.</title>
        <authorList>
            <person name="Anantharaman K."/>
            <person name="Brown C.T."/>
            <person name="Hug L.A."/>
            <person name="Sharon I."/>
            <person name="Castelle C.J."/>
            <person name="Probst A.J."/>
            <person name="Thomas B.C."/>
            <person name="Singh A."/>
            <person name="Wilkins M.J."/>
            <person name="Karaoz U."/>
            <person name="Brodie E.L."/>
            <person name="Williams K.H."/>
            <person name="Hubbard S.S."/>
            <person name="Banfield J.F."/>
        </authorList>
    </citation>
    <scope>NUCLEOTIDE SEQUENCE [LARGE SCALE GENOMIC DNA]</scope>
</reference>
<evidence type="ECO:0000313" key="3">
    <source>
        <dbReference type="Proteomes" id="UP000178615"/>
    </source>
</evidence>
<gene>
    <name evidence="2" type="ORF">A2V49_01165</name>
</gene>
<sequence>MFDILNQVETNISPMFKIFGTNVPNRTYIEWGNVLINIMIGLSFSFSIVGLAMSMVLYVLSGGNPDKTKTAWSAFIYSVIAGCLTVGLVAIRWMIYRVIGYVPDEL</sequence>
<dbReference type="Proteomes" id="UP000178615">
    <property type="component" value="Unassembled WGS sequence"/>
</dbReference>
<organism evidence="2 3">
    <name type="scientific">candidate division WWE3 bacterium RBG_19FT_COMBO_34_6</name>
    <dbReference type="NCBI Taxonomy" id="1802612"/>
    <lineage>
        <taxon>Bacteria</taxon>
        <taxon>Katanobacteria</taxon>
    </lineage>
</organism>
<keyword evidence="1" id="KW-0812">Transmembrane</keyword>
<feature type="transmembrane region" description="Helical" evidence="1">
    <location>
        <begin position="34"/>
        <end position="60"/>
    </location>
</feature>
<evidence type="ECO:0000256" key="1">
    <source>
        <dbReference type="SAM" id="Phobius"/>
    </source>
</evidence>
<dbReference type="AlphaFoldDB" id="A0A1F4UJR4"/>
<name>A0A1F4UJR4_UNCKA</name>
<accession>A0A1F4UJR4</accession>
<evidence type="ECO:0000313" key="2">
    <source>
        <dbReference type="EMBL" id="OGC45205.1"/>
    </source>
</evidence>
<dbReference type="EMBL" id="MEUV01000045">
    <property type="protein sequence ID" value="OGC45205.1"/>
    <property type="molecule type" value="Genomic_DNA"/>
</dbReference>
<protein>
    <submittedName>
        <fullName evidence="2">Uncharacterized protein</fullName>
    </submittedName>
</protein>
<feature type="transmembrane region" description="Helical" evidence="1">
    <location>
        <begin position="72"/>
        <end position="95"/>
    </location>
</feature>
<keyword evidence="1" id="KW-1133">Transmembrane helix</keyword>